<evidence type="ECO:0000256" key="1">
    <source>
        <dbReference type="ARBA" id="ARBA00009034"/>
    </source>
</evidence>
<dbReference type="GO" id="GO:0005576">
    <property type="term" value="C:extracellular region"/>
    <property type="evidence" value="ECO:0007669"/>
    <property type="project" value="UniProtKB-SubCell"/>
</dbReference>
<organism evidence="8 9">
    <name type="scientific">Plutella xylostella</name>
    <name type="common">Diamondback moth</name>
    <name type="synonym">Plutella maculipennis</name>
    <dbReference type="NCBI Taxonomy" id="51655"/>
    <lineage>
        <taxon>Eukaryota</taxon>
        <taxon>Metazoa</taxon>
        <taxon>Ecdysozoa</taxon>
        <taxon>Arthropoda</taxon>
        <taxon>Hexapoda</taxon>
        <taxon>Insecta</taxon>
        <taxon>Pterygota</taxon>
        <taxon>Neoptera</taxon>
        <taxon>Endopterygota</taxon>
        <taxon>Lepidoptera</taxon>
        <taxon>Glossata</taxon>
        <taxon>Ditrysia</taxon>
        <taxon>Yponomeutoidea</taxon>
        <taxon>Plutellidae</taxon>
        <taxon>Plutella</taxon>
    </lineage>
</organism>
<feature type="domain" description="Insulin-like" evidence="7">
    <location>
        <begin position="51"/>
        <end position="117"/>
    </location>
</feature>
<sequence length="131" mass="14617">MKLLVLQLLLLVTVARSFTICSGVSEEDEDLTVELSQQVLACSRFLSCLLERLCSNSVKIVKGDGAAIFGKLKLSRSRRHASSSRELDEGSPRRTRRQVVDDCCLQPCTINDLLQYCPSNSKHENVTEEDT</sequence>
<keyword evidence="9" id="KW-1185">Reference proteome</keyword>
<evidence type="ECO:0000256" key="2">
    <source>
        <dbReference type="ARBA" id="ARBA00022685"/>
    </source>
</evidence>
<evidence type="ECO:0000256" key="6">
    <source>
        <dbReference type="SAM" id="SignalP"/>
    </source>
</evidence>
<comment type="caution">
    <text evidence="8">The sequence shown here is derived from an EMBL/GenBank/DDBJ whole genome shotgun (WGS) entry which is preliminary data.</text>
</comment>
<dbReference type="InterPro" id="IPR016179">
    <property type="entry name" value="Insulin-like"/>
</dbReference>
<dbReference type="EMBL" id="CAJHNJ030000077">
    <property type="protein sequence ID" value="CAG9134378.1"/>
    <property type="molecule type" value="Genomic_DNA"/>
</dbReference>
<dbReference type="CDD" id="cd04366">
    <property type="entry name" value="IlGF_insulin_bombyxin_like"/>
    <property type="match status" value="1"/>
</dbReference>
<dbReference type="SMART" id="SM00078">
    <property type="entry name" value="IlGF"/>
    <property type="match status" value="1"/>
</dbReference>
<name>A0A8S4G5V1_PLUXY</name>
<dbReference type="OrthoDB" id="9973665at2759"/>
<evidence type="ECO:0000313" key="8">
    <source>
        <dbReference type="EMBL" id="CAG9134378.1"/>
    </source>
</evidence>
<keyword evidence="3 6" id="KW-0732">Signal</keyword>
<keyword evidence="2" id="KW-0165">Cleavage on pair of basic residues</keyword>
<dbReference type="InterPro" id="IPR022353">
    <property type="entry name" value="Insulin_CS"/>
</dbReference>
<dbReference type="Pfam" id="PF00049">
    <property type="entry name" value="Insulin"/>
    <property type="match status" value="1"/>
</dbReference>
<evidence type="ECO:0000256" key="4">
    <source>
        <dbReference type="RuleBase" id="RU000406"/>
    </source>
</evidence>
<evidence type="ECO:0000259" key="7">
    <source>
        <dbReference type="SMART" id="SM00078"/>
    </source>
</evidence>
<dbReference type="InterPro" id="IPR036438">
    <property type="entry name" value="Insulin-like_sf"/>
</dbReference>
<comment type="subcellular location">
    <subcellularLocation>
        <location evidence="4">Secreted</location>
    </subcellularLocation>
</comment>
<feature type="region of interest" description="Disordered" evidence="5">
    <location>
        <begin position="76"/>
        <end position="99"/>
    </location>
</feature>
<feature type="signal peptide" evidence="6">
    <location>
        <begin position="1"/>
        <end position="17"/>
    </location>
</feature>
<gene>
    <name evidence="8" type="ORF">PLXY2_LOCUS12640</name>
</gene>
<dbReference type="KEGG" id="pxy:105393888"/>
<evidence type="ECO:0000256" key="5">
    <source>
        <dbReference type="SAM" id="MobiDB-lite"/>
    </source>
</evidence>
<reference evidence="8" key="1">
    <citation type="submission" date="2020-11" db="EMBL/GenBank/DDBJ databases">
        <authorList>
            <person name="Whiteford S."/>
        </authorList>
    </citation>
    <scope>NUCLEOTIDE SEQUENCE</scope>
</reference>
<dbReference type="GO" id="GO:0005179">
    <property type="term" value="F:hormone activity"/>
    <property type="evidence" value="ECO:0007669"/>
    <property type="project" value="InterPro"/>
</dbReference>
<keyword evidence="4" id="KW-0964">Secreted</keyword>
<evidence type="ECO:0000256" key="3">
    <source>
        <dbReference type="ARBA" id="ARBA00022729"/>
    </source>
</evidence>
<dbReference type="Gene3D" id="1.10.100.10">
    <property type="entry name" value="Insulin-like"/>
    <property type="match status" value="1"/>
</dbReference>
<comment type="similarity">
    <text evidence="1 4">Belongs to the insulin family.</text>
</comment>
<dbReference type="Proteomes" id="UP000653454">
    <property type="component" value="Unassembled WGS sequence"/>
</dbReference>
<feature type="compositionally biased region" description="Basic and acidic residues" evidence="5">
    <location>
        <begin position="83"/>
        <end position="92"/>
    </location>
</feature>
<proteinExistence type="inferred from homology"/>
<feature type="chain" id="PRO_5035884671" evidence="6">
    <location>
        <begin position="18"/>
        <end position="131"/>
    </location>
</feature>
<dbReference type="SUPFAM" id="SSF56994">
    <property type="entry name" value="Insulin-like"/>
    <property type="match status" value="1"/>
</dbReference>
<accession>A0A8S4G5V1</accession>
<dbReference type="AlphaFoldDB" id="A0A8S4G5V1"/>
<dbReference type="PROSITE" id="PS00262">
    <property type="entry name" value="INSULIN"/>
    <property type="match status" value="1"/>
</dbReference>
<protein>
    <submittedName>
        <fullName evidence="8">(diamondback moth) hypothetical protein</fullName>
    </submittedName>
</protein>
<evidence type="ECO:0000313" key="9">
    <source>
        <dbReference type="Proteomes" id="UP000653454"/>
    </source>
</evidence>